<evidence type="ECO:0000256" key="1">
    <source>
        <dbReference type="SAM" id="MobiDB-lite"/>
    </source>
</evidence>
<reference evidence="4 5" key="1">
    <citation type="submission" date="2010-12" db="EMBL/GenBank/DDBJ databases">
        <title>Whole genome sequence of Anaerolinea thermophila UNI-1.</title>
        <authorList>
            <person name="Narita-Yamada S."/>
            <person name="Kishi E."/>
            <person name="Watanabe Y."/>
            <person name="Takasaki K."/>
            <person name="Ankai A."/>
            <person name="Oguchi A."/>
            <person name="Fukui S."/>
            <person name="Takahashi M."/>
            <person name="Yashiro I."/>
            <person name="Hosoyama A."/>
            <person name="Sekiguchi Y."/>
            <person name="Hanada S."/>
            <person name="Fujita N."/>
        </authorList>
    </citation>
    <scope>NUCLEOTIDE SEQUENCE [LARGE SCALE GENOMIC DNA]</scope>
    <source>
        <strain evidence="5">DSM 14523 / JCM 11388 / NBRC 100420 / UNI-1</strain>
    </source>
</reference>
<feature type="signal peptide" evidence="2">
    <location>
        <begin position="1"/>
        <end position="20"/>
    </location>
</feature>
<dbReference type="Gene3D" id="2.70.70.10">
    <property type="entry name" value="Glucose Permease (Domain IIA)"/>
    <property type="match status" value="1"/>
</dbReference>
<dbReference type="STRING" id="926569.ANT_23010"/>
<gene>
    <name evidence="4" type="ordered locus">ANT_23010</name>
</gene>
<keyword evidence="5" id="KW-1185">Reference proteome</keyword>
<dbReference type="HOGENOM" id="CLU_952011_0_0_0"/>
<dbReference type="PANTHER" id="PTHR21666">
    <property type="entry name" value="PEPTIDASE-RELATED"/>
    <property type="match status" value="1"/>
</dbReference>
<feature type="chain" id="PRO_5003225157" description="M23ase beta-sheet core domain-containing protein" evidence="2">
    <location>
        <begin position="21"/>
        <end position="292"/>
    </location>
</feature>
<proteinExistence type="predicted"/>
<dbReference type="Pfam" id="PF01551">
    <property type="entry name" value="Peptidase_M23"/>
    <property type="match status" value="1"/>
</dbReference>
<organism evidence="4 5">
    <name type="scientific">Anaerolinea thermophila (strain DSM 14523 / JCM 11388 / NBRC 100420 / UNI-1)</name>
    <dbReference type="NCBI Taxonomy" id="926569"/>
    <lineage>
        <taxon>Bacteria</taxon>
        <taxon>Bacillati</taxon>
        <taxon>Chloroflexota</taxon>
        <taxon>Anaerolineae</taxon>
        <taxon>Anaerolineales</taxon>
        <taxon>Anaerolineaceae</taxon>
        <taxon>Anaerolinea</taxon>
    </lineage>
</organism>
<dbReference type="KEGG" id="atm:ANT_23010"/>
<dbReference type="InterPro" id="IPR016047">
    <property type="entry name" value="M23ase_b-sheet_dom"/>
</dbReference>
<evidence type="ECO:0000256" key="2">
    <source>
        <dbReference type="SAM" id="SignalP"/>
    </source>
</evidence>
<keyword evidence="2" id="KW-0732">Signal</keyword>
<feature type="domain" description="M23ase beta-sheet core" evidence="3">
    <location>
        <begin position="203"/>
        <end position="247"/>
    </location>
</feature>
<dbReference type="EMBL" id="AP012029">
    <property type="protein sequence ID" value="BAJ64327.1"/>
    <property type="molecule type" value="Genomic_DNA"/>
</dbReference>
<evidence type="ECO:0000313" key="5">
    <source>
        <dbReference type="Proteomes" id="UP000008922"/>
    </source>
</evidence>
<accession>E8MYJ1</accession>
<dbReference type="MEROPS" id="M23.A03"/>
<dbReference type="InterPro" id="IPR011055">
    <property type="entry name" value="Dup_hybrid_motif"/>
</dbReference>
<feature type="compositionally biased region" description="Low complexity" evidence="1">
    <location>
        <begin position="41"/>
        <end position="58"/>
    </location>
</feature>
<feature type="region of interest" description="Disordered" evidence="1">
    <location>
        <begin position="40"/>
        <end position="69"/>
    </location>
</feature>
<dbReference type="InParanoid" id="E8MYJ1"/>
<sequence>MHRQFVVLAGWMLVFLLAGCTSSPTPGLGSTVTNAPMASLPSSVEVSTPSESSPSPTSIQRTEETLAPAGSEEVSALCSPLEGIALENLNTPDLLKTPFQAPPPGDDGGHFGVDFAYWTSPEGKPMLGLPVNAILDGKVAGIIYNRKPYGNTIILETPLENLPEEIRERLPELNAQTVPTPIPPCSLSCPSIPFQGNFSSLSLYHLYAHLNKPPSLTLGESVNCGTEIGEVGSTGNSVNAHLHLETRLGPSGVVFPSMAHYDNSASPEEMGWYCLWRISGFFQAFDPMILFP</sequence>
<dbReference type="eggNOG" id="COG0739">
    <property type="taxonomic scope" value="Bacteria"/>
</dbReference>
<dbReference type="CDD" id="cd12797">
    <property type="entry name" value="M23_peptidase"/>
    <property type="match status" value="1"/>
</dbReference>
<dbReference type="InterPro" id="IPR050570">
    <property type="entry name" value="Cell_wall_metabolism_enzyme"/>
</dbReference>
<dbReference type="AlphaFoldDB" id="E8MYJ1"/>
<evidence type="ECO:0000259" key="3">
    <source>
        <dbReference type="Pfam" id="PF01551"/>
    </source>
</evidence>
<evidence type="ECO:0000313" key="4">
    <source>
        <dbReference type="EMBL" id="BAJ64327.1"/>
    </source>
</evidence>
<name>E8MYJ1_ANATU</name>
<protein>
    <recommendedName>
        <fullName evidence="3">M23ase beta-sheet core domain-containing protein</fullName>
    </recommendedName>
</protein>
<dbReference type="PROSITE" id="PS51257">
    <property type="entry name" value="PROKAR_LIPOPROTEIN"/>
    <property type="match status" value="1"/>
</dbReference>
<dbReference type="RefSeq" id="WP_013560694.1">
    <property type="nucleotide sequence ID" value="NC_014960.1"/>
</dbReference>
<dbReference type="PANTHER" id="PTHR21666:SF270">
    <property type="entry name" value="MUREIN HYDROLASE ACTIVATOR ENVC"/>
    <property type="match status" value="1"/>
</dbReference>
<dbReference type="Proteomes" id="UP000008922">
    <property type="component" value="Chromosome"/>
</dbReference>
<dbReference type="SUPFAM" id="SSF51261">
    <property type="entry name" value="Duplicated hybrid motif"/>
    <property type="match status" value="1"/>
</dbReference>
<dbReference type="GO" id="GO:0004222">
    <property type="term" value="F:metalloendopeptidase activity"/>
    <property type="evidence" value="ECO:0007669"/>
    <property type="project" value="TreeGrafter"/>
</dbReference>